<dbReference type="EMBL" id="BQNB010015910">
    <property type="protein sequence ID" value="GJT45547.1"/>
    <property type="molecule type" value="Genomic_DNA"/>
</dbReference>
<keyword evidence="1" id="KW-0175">Coiled coil</keyword>
<proteinExistence type="predicted"/>
<feature type="coiled-coil region" evidence="1">
    <location>
        <begin position="114"/>
        <end position="162"/>
    </location>
</feature>
<evidence type="ECO:0000256" key="2">
    <source>
        <dbReference type="SAM" id="MobiDB-lite"/>
    </source>
</evidence>
<feature type="coiled-coil region" evidence="1">
    <location>
        <begin position="231"/>
        <end position="258"/>
    </location>
</feature>
<gene>
    <name evidence="3" type="ORF">Tco_0954262</name>
</gene>
<keyword evidence="4" id="KW-1185">Reference proteome</keyword>
<evidence type="ECO:0000256" key="1">
    <source>
        <dbReference type="SAM" id="Coils"/>
    </source>
</evidence>
<comment type="caution">
    <text evidence="3">The sequence shown here is derived from an EMBL/GenBank/DDBJ whole genome shotgun (WGS) entry which is preliminary data.</text>
</comment>
<protein>
    <submittedName>
        <fullName evidence="3">Uncharacterized protein</fullName>
    </submittedName>
</protein>
<evidence type="ECO:0000313" key="3">
    <source>
        <dbReference type="EMBL" id="GJT45547.1"/>
    </source>
</evidence>
<feature type="region of interest" description="Disordered" evidence="2">
    <location>
        <begin position="1"/>
        <end position="107"/>
    </location>
</feature>
<sequence>MGEGSTIPTDPHYTPTFIQLSPQPQKTQKPTKPKRKDTWVPQPSDPSENVADKAIHKELGDSLVRADTTASSLEAEQDSGNITKTRSKATPNESSSLGTTSGNTLQSDEDRLKLNELMKLCTSLQNRVLDLEKTKATQANEIASLKRRVKKLEQKKRSRTHKLKRLYKVGLTTRVESYGDEESLVSVQDDADKEMFDVNVLDGEEVFVAGQNENIVKEVVDVAQVSTAATNLNLMKKKRLAREKAEKEQEANIALIEEWDDIQAKIDVDYQLAERLQAQEQEELSVEEKATLFQQLLEKRRKHFAAKRAEEKINKPPTKA</sequence>
<reference evidence="3" key="2">
    <citation type="submission" date="2022-01" db="EMBL/GenBank/DDBJ databases">
        <authorList>
            <person name="Yamashiro T."/>
            <person name="Shiraishi A."/>
            <person name="Satake H."/>
            <person name="Nakayama K."/>
        </authorList>
    </citation>
    <scope>NUCLEOTIDE SEQUENCE</scope>
</reference>
<reference evidence="3" key="1">
    <citation type="journal article" date="2022" name="Int. J. Mol. Sci.">
        <title>Draft Genome of Tanacetum Coccineum: Genomic Comparison of Closely Related Tanacetum-Family Plants.</title>
        <authorList>
            <person name="Yamashiro T."/>
            <person name="Shiraishi A."/>
            <person name="Nakayama K."/>
            <person name="Satake H."/>
        </authorList>
    </citation>
    <scope>NUCLEOTIDE SEQUENCE</scope>
</reference>
<dbReference type="Proteomes" id="UP001151760">
    <property type="component" value="Unassembled WGS sequence"/>
</dbReference>
<feature type="compositionally biased region" description="Low complexity" evidence="2">
    <location>
        <begin position="94"/>
        <end position="106"/>
    </location>
</feature>
<name>A0ABQ5E2Y3_9ASTR</name>
<accession>A0ABQ5E2Y3</accession>
<feature type="compositionally biased region" description="Polar residues" evidence="2">
    <location>
        <begin position="68"/>
        <end position="93"/>
    </location>
</feature>
<feature type="compositionally biased region" description="Basic and acidic residues" evidence="2">
    <location>
        <begin position="50"/>
        <end position="60"/>
    </location>
</feature>
<evidence type="ECO:0000313" key="4">
    <source>
        <dbReference type="Proteomes" id="UP001151760"/>
    </source>
</evidence>
<organism evidence="3 4">
    <name type="scientific">Tanacetum coccineum</name>
    <dbReference type="NCBI Taxonomy" id="301880"/>
    <lineage>
        <taxon>Eukaryota</taxon>
        <taxon>Viridiplantae</taxon>
        <taxon>Streptophyta</taxon>
        <taxon>Embryophyta</taxon>
        <taxon>Tracheophyta</taxon>
        <taxon>Spermatophyta</taxon>
        <taxon>Magnoliopsida</taxon>
        <taxon>eudicotyledons</taxon>
        <taxon>Gunneridae</taxon>
        <taxon>Pentapetalae</taxon>
        <taxon>asterids</taxon>
        <taxon>campanulids</taxon>
        <taxon>Asterales</taxon>
        <taxon>Asteraceae</taxon>
        <taxon>Asteroideae</taxon>
        <taxon>Anthemideae</taxon>
        <taxon>Anthemidinae</taxon>
        <taxon>Tanacetum</taxon>
    </lineage>
</organism>